<evidence type="ECO:0000256" key="2">
    <source>
        <dbReference type="ARBA" id="ARBA00023002"/>
    </source>
</evidence>
<feature type="compositionally biased region" description="Low complexity" evidence="6">
    <location>
        <begin position="619"/>
        <end position="630"/>
    </location>
</feature>
<keyword evidence="2" id="KW-0560">Oxidoreductase</keyword>
<dbReference type="Pfam" id="PF22725">
    <property type="entry name" value="GFO_IDH_MocA_C3"/>
    <property type="match status" value="1"/>
</dbReference>
<dbReference type="GO" id="GO:0000166">
    <property type="term" value="F:nucleotide binding"/>
    <property type="evidence" value="ECO:0007669"/>
    <property type="project" value="InterPro"/>
</dbReference>
<evidence type="ECO:0000256" key="6">
    <source>
        <dbReference type="SAM" id="MobiDB-lite"/>
    </source>
</evidence>
<dbReference type="InterPro" id="IPR055170">
    <property type="entry name" value="GFO_IDH_MocA-like_dom"/>
</dbReference>
<dbReference type="AlphaFoldDB" id="A0AAN6PFB0"/>
<name>A0AAN6PFB0_9PEZI</name>
<dbReference type="InterPro" id="IPR029063">
    <property type="entry name" value="SAM-dependent_MTases_sf"/>
</dbReference>
<dbReference type="GO" id="GO:0008757">
    <property type="term" value="F:S-adenosylmethionine-dependent methyltransferase activity"/>
    <property type="evidence" value="ECO:0007669"/>
    <property type="project" value="InterPro"/>
</dbReference>
<evidence type="ECO:0000256" key="5">
    <source>
        <dbReference type="ARBA" id="ARBA00049233"/>
    </source>
</evidence>
<comment type="catalytic activity">
    <reaction evidence="5">
        <text>D-xylose + NADP(+) = D-xylono-1,5-lactone + NADPH + H(+)</text>
        <dbReference type="Rhea" id="RHEA:22000"/>
        <dbReference type="ChEBI" id="CHEBI:15378"/>
        <dbReference type="ChEBI" id="CHEBI:15867"/>
        <dbReference type="ChEBI" id="CHEBI:53455"/>
        <dbReference type="ChEBI" id="CHEBI:57783"/>
        <dbReference type="ChEBI" id="CHEBI:58349"/>
        <dbReference type="EC" id="1.1.1.179"/>
    </reaction>
</comment>
<gene>
    <name evidence="10" type="ORF">C8A01DRAFT_47499</name>
</gene>
<feature type="domain" description="GFO/IDH/MocA-like oxidoreductase" evidence="9">
    <location>
        <begin position="150"/>
        <end position="287"/>
    </location>
</feature>
<dbReference type="Gene3D" id="3.30.360.10">
    <property type="entry name" value="Dihydrodipicolinate Reductase, domain 2"/>
    <property type="match status" value="1"/>
</dbReference>
<feature type="domain" description="Methyltransferase type 11" evidence="8">
    <location>
        <begin position="436"/>
        <end position="545"/>
    </location>
</feature>
<protein>
    <recommendedName>
        <fullName evidence="3">D-xylose 1-dehydrogenase (NADP(+), D-xylono-1,5-lactone-forming)</fullName>
        <ecNumber evidence="3">1.1.1.179</ecNumber>
    </recommendedName>
    <alternativeName>
        <fullName evidence="4">D-xylose-NADP dehydrogenase</fullName>
    </alternativeName>
</protein>
<dbReference type="PANTHER" id="PTHR22604:SF115">
    <property type="entry name" value="DIHYDRODIOL DEHYDROGENASE, PUTATIVE (AFU_ORTHOLOGUE AFUA_1G07520)-RELATED"/>
    <property type="match status" value="1"/>
</dbReference>
<evidence type="ECO:0000256" key="1">
    <source>
        <dbReference type="ARBA" id="ARBA00010928"/>
    </source>
</evidence>
<dbReference type="CDD" id="cd02440">
    <property type="entry name" value="AdoMet_MTases"/>
    <property type="match status" value="1"/>
</dbReference>
<feature type="region of interest" description="Disordered" evidence="6">
    <location>
        <begin position="589"/>
        <end position="630"/>
    </location>
</feature>
<evidence type="ECO:0000259" key="9">
    <source>
        <dbReference type="Pfam" id="PF22725"/>
    </source>
</evidence>
<dbReference type="InterPro" id="IPR036291">
    <property type="entry name" value="NAD(P)-bd_dom_sf"/>
</dbReference>
<sequence length="684" mass="73614">MASSTPYTVRWGIMATGWIAEVFTKDLLANPAHRNVNDVRHEVAAAASSSSKDRAADFLSLVKAPSSAKAYGSYHELVADPDIDIIYVATPHSHHFQNAMLALEAGKNVLCEKALTVTASQARKLVETARAKGVFFMEAVWTRYFPLSIQVRDLISSGAIGNVYRTIADLSVGRDAADGKIDFADSNRMVNPDLAGGALLDLGIYALTWVFQTLYHVQPEEQKEAPTVVAAINKYHTGADETTSMIVQFPQHKSHGIALTSLRVASDVDGKGSGGASIRIQGSTGEIQVVGPAYCPLQYRVIKKDGGGQVEVVDCPIPKDPESGWGQGMFWEADECARCLRDGRKESKTLPWSESIAIMDVMDETLRQGGVVYPEVITTDVYDAQSPLNTGKRAYERTHVHGIYEAIAPHFSATRYKPWPAVGSFLRSRAAGAVGLDVGCGNGKYLGVNPDVFMVGSDRSPSLITLARGRCMQLQAQQGNTAGAGTGGEVGGAVVGTDVLVADGLSLPFRERAADFAICVAVIHHMSTRARRQEAVRQLLRCVKLGEAGQAGGQVLVYVWALEQGTSRRGWDEGGEQDLLVPWVLKSQQKQQKKQRGTKNQDIGGGDSNKGGGAPPTPTVAAPAEPGAAPSHTDLVFQRYYHLYRRGELEEDVLAAGGVVVSSGYERDNWWVVAANEPVPQGQQ</sequence>
<dbReference type="GO" id="GO:0047837">
    <property type="term" value="F:D-xylose 1-dehydrogenase (NADP+) activity"/>
    <property type="evidence" value="ECO:0007669"/>
    <property type="project" value="UniProtKB-EC"/>
</dbReference>
<dbReference type="Gene3D" id="3.40.50.720">
    <property type="entry name" value="NAD(P)-binding Rossmann-like Domain"/>
    <property type="match status" value="1"/>
</dbReference>
<evidence type="ECO:0000313" key="10">
    <source>
        <dbReference type="EMBL" id="KAK4038925.1"/>
    </source>
</evidence>
<organism evidence="10 11">
    <name type="scientific">Parachaetomium inaequale</name>
    <dbReference type="NCBI Taxonomy" id="2588326"/>
    <lineage>
        <taxon>Eukaryota</taxon>
        <taxon>Fungi</taxon>
        <taxon>Dikarya</taxon>
        <taxon>Ascomycota</taxon>
        <taxon>Pezizomycotina</taxon>
        <taxon>Sordariomycetes</taxon>
        <taxon>Sordariomycetidae</taxon>
        <taxon>Sordariales</taxon>
        <taxon>Chaetomiaceae</taxon>
        <taxon>Parachaetomium</taxon>
    </lineage>
</organism>
<dbReference type="EMBL" id="MU854415">
    <property type="protein sequence ID" value="KAK4038925.1"/>
    <property type="molecule type" value="Genomic_DNA"/>
</dbReference>
<dbReference type="Proteomes" id="UP001303115">
    <property type="component" value="Unassembled WGS sequence"/>
</dbReference>
<evidence type="ECO:0000256" key="3">
    <source>
        <dbReference type="ARBA" id="ARBA00038984"/>
    </source>
</evidence>
<dbReference type="SUPFAM" id="SSF53335">
    <property type="entry name" value="S-adenosyl-L-methionine-dependent methyltransferases"/>
    <property type="match status" value="1"/>
</dbReference>
<dbReference type="Gene3D" id="3.40.50.150">
    <property type="entry name" value="Vaccinia Virus protein VP39"/>
    <property type="match status" value="1"/>
</dbReference>
<evidence type="ECO:0000313" key="11">
    <source>
        <dbReference type="Proteomes" id="UP001303115"/>
    </source>
</evidence>
<evidence type="ECO:0000259" key="7">
    <source>
        <dbReference type="Pfam" id="PF01408"/>
    </source>
</evidence>
<dbReference type="InterPro" id="IPR000683">
    <property type="entry name" value="Gfo/Idh/MocA-like_OxRdtase_N"/>
</dbReference>
<accession>A0AAN6PFB0</accession>
<dbReference type="SUPFAM" id="SSF55347">
    <property type="entry name" value="Glyceraldehyde-3-phosphate dehydrogenase-like, C-terminal domain"/>
    <property type="match status" value="1"/>
</dbReference>
<dbReference type="PANTHER" id="PTHR22604">
    <property type="entry name" value="OXIDOREDUCTASES"/>
    <property type="match status" value="1"/>
</dbReference>
<dbReference type="SUPFAM" id="SSF51735">
    <property type="entry name" value="NAD(P)-binding Rossmann-fold domains"/>
    <property type="match status" value="1"/>
</dbReference>
<comment type="caution">
    <text evidence="10">The sequence shown here is derived from an EMBL/GenBank/DDBJ whole genome shotgun (WGS) entry which is preliminary data.</text>
</comment>
<comment type="similarity">
    <text evidence="1">Belongs to the Gfo/Idh/MocA family.</text>
</comment>
<dbReference type="Pfam" id="PF08241">
    <property type="entry name" value="Methyltransf_11"/>
    <property type="match status" value="1"/>
</dbReference>
<dbReference type="Pfam" id="PF01408">
    <property type="entry name" value="GFO_IDH_MocA"/>
    <property type="match status" value="1"/>
</dbReference>
<feature type="compositionally biased region" description="Gly residues" evidence="6">
    <location>
        <begin position="603"/>
        <end position="614"/>
    </location>
</feature>
<dbReference type="InterPro" id="IPR013216">
    <property type="entry name" value="Methyltransf_11"/>
</dbReference>
<evidence type="ECO:0000256" key="4">
    <source>
        <dbReference type="ARBA" id="ARBA00042988"/>
    </source>
</evidence>
<reference evidence="11" key="1">
    <citation type="journal article" date="2023" name="Mol. Phylogenet. Evol.">
        <title>Genome-scale phylogeny and comparative genomics of the fungal order Sordariales.</title>
        <authorList>
            <person name="Hensen N."/>
            <person name="Bonometti L."/>
            <person name="Westerberg I."/>
            <person name="Brannstrom I.O."/>
            <person name="Guillou S."/>
            <person name="Cros-Aarteil S."/>
            <person name="Calhoun S."/>
            <person name="Haridas S."/>
            <person name="Kuo A."/>
            <person name="Mondo S."/>
            <person name="Pangilinan J."/>
            <person name="Riley R."/>
            <person name="LaButti K."/>
            <person name="Andreopoulos B."/>
            <person name="Lipzen A."/>
            <person name="Chen C."/>
            <person name="Yan M."/>
            <person name="Daum C."/>
            <person name="Ng V."/>
            <person name="Clum A."/>
            <person name="Steindorff A."/>
            <person name="Ohm R.A."/>
            <person name="Martin F."/>
            <person name="Silar P."/>
            <person name="Natvig D.O."/>
            <person name="Lalanne C."/>
            <person name="Gautier V."/>
            <person name="Ament-Velasquez S.L."/>
            <person name="Kruys A."/>
            <person name="Hutchinson M.I."/>
            <person name="Powell A.J."/>
            <person name="Barry K."/>
            <person name="Miller A.N."/>
            <person name="Grigoriev I.V."/>
            <person name="Debuchy R."/>
            <person name="Gladieux P."/>
            <person name="Hiltunen Thoren M."/>
            <person name="Johannesson H."/>
        </authorList>
    </citation>
    <scope>NUCLEOTIDE SEQUENCE [LARGE SCALE GENOMIC DNA]</scope>
    <source>
        <strain evidence="11">CBS 284.82</strain>
    </source>
</reference>
<dbReference type="InterPro" id="IPR050984">
    <property type="entry name" value="Gfo/Idh/MocA_domain"/>
</dbReference>
<proteinExistence type="inferred from homology"/>
<dbReference type="EC" id="1.1.1.179" evidence="3"/>
<keyword evidence="11" id="KW-1185">Reference proteome</keyword>
<evidence type="ECO:0000259" key="8">
    <source>
        <dbReference type="Pfam" id="PF08241"/>
    </source>
</evidence>
<feature type="domain" description="Gfo/Idh/MocA-like oxidoreductase N-terminal" evidence="7">
    <location>
        <begin position="10"/>
        <end position="137"/>
    </location>
</feature>